<proteinExistence type="predicted"/>
<dbReference type="EMBL" id="JBHUOP010000001">
    <property type="protein sequence ID" value="MFD2839206.1"/>
    <property type="molecule type" value="Genomic_DNA"/>
</dbReference>
<accession>A0ABW5XA62</accession>
<dbReference type="Proteomes" id="UP001597391">
    <property type="component" value="Unassembled WGS sequence"/>
</dbReference>
<feature type="region of interest" description="Disordered" evidence="1">
    <location>
        <begin position="20"/>
        <end position="47"/>
    </location>
</feature>
<organism evidence="2 3">
    <name type="scientific">Populibacterium corticicola</name>
    <dbReference type="NCBI Taxonomy" id="1812826"/>
    <lineage>
        <taxon>Bacteria</taxon>
        <taxon>Bacillati</taxon>
        <taxon>Actinomycetota</taxon>
        <taxon>Actinomycetes</taxon>
        <taxon>Micrococcales</taxon>
        <taxon>Jonesiaceae</taxon>
        <taxon>Populibacterium</taxon>
    </lineage>
</organism>
<protein>
    <submittedName>
        <fullName evidence="2">Uncharacterized protein</fullName>
    </submittedName>
</protein>
<reference evidence="3" key="1">
    <citation type="journal article" date="2019" name="Int. J. Syst. Evol. Microbiol.">
        <title>The Global Catalogue of Microorganisms (GCM) 10K type strain sequencing project: providing services to taxonomists for standard genome sequencing and annotation.</title>
        <authorList>
            <consortium name="The Broad Institute Genomics Platform"/>
            <consortium name="The Broad Institute Genome Sequencing Center for Infectious Disease"/>
            <person name="Wu L."/>
            <person name="Ma J."/>
        </authorList>
    </citation>
    <scope>NUCLEOTIDE SEQUENCE [LARGE SCALE GENOMIC DNA]</scope>
    <source>
        <strain evidence="3">KCTC 33576</strain>
    </source>
</reference>
<feature type="compositionally biased region" description="Basic and acidic residues" evidence="1">
    <location>
        <begin position="38"/>
        <end position="47"/>
    </location>
</feature>
<evidence type="ECO:0000313" key="3">
    <source>
        <dbReference type="Proteomes" id="UP001597391"/>
    </source>
</evidence>
<comment type="caution">
    <text evidence="2">The sequence shown here is derived from an EMBL/GenBank/DDBJ whole genome shotgun (WGS) entry which is preliminary data.</text>
</comment>
<evidence type="ECO:0000256" key="1">
    <source>
        <dbReference type="SAM" id="MobiDB-lite"/>
    </source>
</evidence>
<name>A0ABW5XA62_9MICO</name>
<evidence type="ECO:0000313" key="2">
    <source>
        <dbReference type="EMBL" id="MFD2839206.1"/>
    </source>
</evidence>
<dbReference type="RefSeq" id="WP_377464641.1">
    <property type="nucleotide sequence ID" value="NZ_JBHUOP010000001.1"/>
</dbReference>
<gene>
    <name evidence="2" type="ORF">ACFSYH_01275</name>
</gene>
<sequence length="47" mass="5188">MTALTELFVRFTLAEANARRASEAAPVTTRPEVLKPVGDWDRTGEGR</sequence>
<keyword evidence="3" id="KW-1185">Reference proteome</keyword>